<dbReference type="Pfam" id="PF02931">
    <property type="entry name" value="Neur_chan_LBD"/>
    <property type="match status" value="1"/>
</dbReference>
<dbReference type="Proteomes" id="UP001162162">
    <property type="component" value="Unassembled WGS sequence"/>
</dbReference>
<keyword evidence="4" id="KW-1185">Reference proteome</keyword>
<dbReference type="FunFam" id="2.70.170.10:FF:000028">
    <property type="entry name" value="AcetylCholine Receptor"/>
    <property type="match status" value="1"/>
</dbReference>
<dbReference type="GO" id="GO:0005230">
    <property type="term" value="F:extracellular ligand-gated monoatomic ion channel activity"/>
    <property type="evidence" value="ECO:0007669"/>
    <property type="project" value="InterPro"/>
</dbReference>
<feature type="transmembrane region" description="Helical" evidence="1">
    <location>
        <begin position="257"/>
        <end position="278"/>
    </location>
</feature>
<dbReference type="PRINTS" id="PR00252">
    <property type="entry name" value="NRIONCHANNEL"/>
</dbReference>
<dbReference type="CDD" id="cd18989">
    <property type="entry name" value="LGIC_ECD_cation"/>
    <property type="match status" value="1"/>
</dbReference>
<accession>A0AAV8ZED0</accession>
<feature type="transmembrane region" description="Helical" evidence="1">
    <location>
        <begin position="315"/>
        <end position="337"/>
    </location>
</feature>
<dbReference type="PANTHER" id="PTHR18945">
    <property type="entry name" value="NEUROTRANSMITTER GATED ION CHANNEL"/>
    <property type="match status" value="1"/>
</dbReference>
<evidence type="ECO:0000259" key="2">
    <source>
        <dbReference type="Pfam" id="PF02931"/>
    </source>
</evidence>
<feature type="transmembrane region" description="Helical" evidence="1">
    <location>
        <begin position="285"/>
        <end position="303"/>
    </location>
</feature>
<proteinExistence type="predicted"/>
<dbReference type="Gene3D" id="1.20.58.390">
    <property type="entry name" value="Neurotransmitter-gated ion-channel transmembrane domain"/>
    <property type="match status" value="1"/>
</dbReference>
<dbReference type="InterPro" id="IPR006202">
    <property type="entry name" value="Neur_chan_lig-bd"/>
</dbReference>
<dbReference type="SUPFAM" id="SSF63712">
    <property type="entry name" value="Nicotinic receptor ligand binding domain-like"/>
    <property type="match status" value="1"/>
</dbReference>
<keyword evidence="1" id="KW-0472">Membrane</keyword>
<feature type="domain" description="Neurotransmitter-gated ion-channel ligand-binding" evidence="2">
    <location>
        <begin position="51"/>
        <end position="251"/>
    </location>
</feature>
<protein>
    <recommendedName>
        <fullName evidence="2">Neurotransmitter-gated ion-channel ligand-binding domain-containing protein</fullName>
    </recommendedName>
</protein>
<feature type="transmembrane region" description="Helical" evidence="1">
    <location>
        <begin position="400"/>
        <end position="423"/>
    </location>
</feature>
<dbReference type="InterPro" id="IPR038050">
    <property type="entry name" value="Neuro_actylchol_rec"/>
</dbReference>
<evidence type="ECO:0000313" key="4">
    <source>
        <dbReference type="Proteomes" id="UP001162162"/>
    </source>
</evidence>
<gene>
    <name evidence="3" type="ORF">NQ318_001064</name>
</gene>
<comment type="caution">
    <text evidence="3">The sequence shown here is derived from an EMBL/GenBank/DDBJ whole genome shotgun (WGS) entry which is preliminary data.</text>
</comment>
<evidence type="ECO:0000313" key="3">
    <source>
        <dbReference type="EMBL" id="KAJ8962670.1"/>
    </source>
</evidence>
<dbReference type="AlphaFoldDB" id="A0AAV8ZED0"/>
<reference evidence="3" key="1">
    <citation type="journal article" date="2023" name="Insect Mol. Biol.">
        <title>Genome sequencing provides insights into the evolution of gene families encoding plant cell wall-degrading enzymes in longhorned beetles.</title>
        <authorList>
            <person name="Shin N.R."/>
            <person name="Okamura Y."/>
            <person name="Kirsch R."/>
            <person name="Pauchet Y."/>
        </authorList>
    </citation>
    <scope>NUCLEOTIDE SEQUENCE</scope>
    <source>
        <strain evidence="3">AMC_N1</strain>
    </source>
</reference>
<dbReference type="InterPro" id="IPR006201">
    <property type="entry name" value="Neur_channel"/>
</dbReference>
<keyword evidence="1" id="KW-0812">Transmembrane</keyword>
<dbReference type="GO" id="GO:0016020">
    <property type="term" value="C:membrane"/>
    <property type="evidence" value="ECO:0007669"/>
    <property type="project" value="InterPro"/>
</dbReference>
<dbReference type="GO" id="GO:0004888">
    <property type="term" value="F:transmembrane signaling receptor activity"/>
    <property type="evidence" value="ECO:0007669"/>
    <property type="project" value="InterPro"/>
</dbReference>
<name>A0AAV8ZED0_9CUCU</name>
<keyword evidence="1" id="KW-1133">Transmembrane helix</keyword>
<organism evidence="3 4">
    <name type="scientific">Aromia moschata</name>
    <dbReference type="NCBI Taxonomy" id="1265417"/>
    <lineage>
        <taxon>Eukaryota</taxon>
        <taxon>Metazoa</taxon>
        <taxon>Ecdysozoa</taxon>
        <taxon>Arthropoda</taxon>
        <taxon>Hexapoda</taxon>
        <taxon>Insecta</taxon>
        <taxon>Pterygota</taxon>
        <taxon>Neoptera</taxon>
        <taxon>Endopterygota</taxon>
        <taxon>Coleoptera</taxon>
        <taxon>Polyphaga</taxon>
        <taxon>Cucujiformia</taxon>
        <taxon>Chrysomeloidea</taxon>
        <taxon>Cerambycidae</taxon>
        <taxon>Cerambycinae</taxon>
        <taxon>Callichromatini</taxon>
        <taxon>Aromia</taxon>
    </lineage>
</organism>
<dbReference type="EMBL" id="JAPWTK010000002">
    <property type="protein sequence ID" value="KAJ8962670.1"/>
    <property type="molecule type" value="Genomic_DNA"/>
</dbReference>
<sequence>MPLSRSRTNSVDQYAFTIQDAANLYGWQVSAEPDSCPSSSATTPTGKLKMALRCDYDATTRPVVSHLNATTVYFRVVMKFFSLDINTNTLSIEAWMPTYWKDEHLTWTPADYNNITRIHLQTDEIWTPDVSIYNRASEGGDPTILSFTKCSVTSKGNVLCVPSVHVDALCVPNLSLYPFDTQRCDLRFGSWVHKGEELNLRLVKDVMSTVDMEPNGEWEIANWTAKRNPGIYKCCPNTTYPSVEIVFNLKRLSGAHAASVVIPTIVAIILTLTSLILSPLNKDRFVLCCVNVIAQFMHVQYMSWQVPLKGDQIPLLLLFARDSLLLAVFTIVFTLLIKSLMQRGVAAPPAVVMVVSGVTGNRVGQYIFSNEDSIRAIELTKDDEDTAAILKTNSSNSSEAWVVFGKILDFTLFVIYIIVYFALFMKFVP</sequence>
<evidence type="ECO:0000256" key="1">
    <source>
        <dbReference type="SAM" id="Phobius"/>
    </source>
</evidence>
<dbReference type="InterPro" id="IPR036734">
    <property type="entry name" value="Neur_chan_lig-bd_sf"/>
</dbReference>
<dbReference type="Gene3D" id="2.70.170.10">
    <property type="entry name" value="Neurotransmitter-gated ion-channel ligand-binding domain"/>
    <property type="match status" value="1"/>
</dbReference>